<dbReference type="SMART" id="SM00513">
    <property type="entry name" value="SAP"/>
    <property type="match status" value="1"/>
</dbReference>
<keyword evidence="7 17" id="KW-0808">Transferase</keyword>
<feature type="compositionally biased region" description="Polar residues" evidence="18">
    <location>
        <begin position="121"/>
        <end position="136"/>
    </location>
</feature>
<evidence type="ECO:0000256" key="6">
    <source>
        <dbReference type="ARBA" id="ARBA00015551"/>
    </source>
</evidence>
<evidence type="ECO:0000256" key="12">
    <source>
        <dbReference type="ARBA" id="ARBA00022833"/>
    </source>
</evidence>
<comment type="subcellular location">
    <subcellularLocation>
        <location evidence="2 17">Nucleus</location>
    </subcellularLocation>
</comment>
<keyword evidence="11 17" id="KW-0833">Ubl conjugation pathway</keyword>
<dbReference type="PROSITE" id="PS50089">
    <property type="entry name" value="ZF_RING_2"/>
    <property type="match status" value="1"/>
</dbReference>
<dbReference type="PROSITE" id="PS00518">
    <property type="entry name" value="ZF_RING_1"/>
    <property type="match status" value="1"/>
</dbReference>
<comment type="subunit">
    <text evidence="17">Interacts with E2 UBC2, forming a complex with ubiquitin ligase activity.</text>
</comment>
<evidence type="ECO:0000256" key="8">
    <source>
        <dbReference type="ARBA" id="ARBA00022723"/>
    </source>
</evidence>
<dbReference type="InterPro" id="IPR039577">
    <property type="entry name" value="Rad18"/>
</dbReference>
<keyword evidence="13 17" id="KW-0238">DNA-binding</keyword>
<comment type="caution">
    <text evidence="21">The sequence shown here is derived from an EMBL/GenBank/DDBJ whole genome shotgun (WGS) entry which is preliminary data.</text>
</comment>
<feature type="region of interest" description="Disordered" evidence="18">
    <location>
        <begin position="105"/>
        <end position="176"/>
    </location>
</feature>
<dbReference type="GO" id="GO:0008270">
    <property type="term" value="F:zinc ion binding"/>
    <property type="evidence" value="ECO:0007669"/>
    <property type="project" value="UniProtKB-KW"/>
</dbReference>
<keyword evidence="8 17" id="KW-0479">Metal-binding</keyword>
<evidence type="ECO:0000256" key="10">
    <source>
        <dbReference type="ARBA" id="ARBA00022771"/>
    </source>
</evidence>
<comment type="similarity">
    <text evidence="4 17">Belongs to the RAD18 family.</text>
</comment>
<evidence type="ECO:0000259" key="20">
    <source>
        <dbReference type="PROSITE" id="PS50800"/>
    </source>
</evidence>
<feature type="region of interest" description="Disordered" evidence="18">
    <location>
        <begin position="201"/>
        <end position="234"/>
    </location>
</feature>
<gene>
    <name evidence="21" type="ORF">LECACI_7A002950</name>
</gene>
<evidence type="ECO:0000256" key="13">
    <source>
        <dbReference type="ARBA" id="ARBA00023125"/>
    </source>
</evidence>
<keyword evidence="15 17" id="KW-0539">Nucleus</keyword>
<dbReference type="SMART" id="SM00184">
    <property type="entry name" value="RING"/>
    <property type="match status" value="1"/>
</dbReference>
<keyword evidence="9 17" id="KW-0227">DNA damage</keyword>
<evidence type="ECO:0000256" key="15">
    <source>
        <dbReference type="ARBA" id="ARBA00023242"/>
    </source>
</evidence>
<dbReference type="NCBIfam" id="TIGR00599">
    <property type="entry name" value="rad18"/>
    <property type="match status" value="1"/>
</dbReference>
<dbReference type="PANTHER" id="PTHR14134:SF2">
    <property type="entry name" value="E3 UBIQUITIN-PROTEIN LIGASE RAD18"/>
    <property type="match status" value="1"/>
</dbReference>
<reference evidence="21" key="1">
    <citation type="submission" date="2023-11" db="EMBL/GenBank/DDBJ databases">
        <authorList>
            <person name="Alioto T."/>
            <person name="Alioto T."/>
            <person name="Gomez Garrido J."/>
        </authorList>
    </citation>
    <scope>NUCLEOTIDE SEQUENCE</scope>
</reference>
<dbReference type="InterPro" id="IPR004580">
    <property type="entry name" value="Rad18_fungi"/>
</dbReference>
<dbReference type="EC" id="2.3.2.27" evidence="5 17"/>
<evidence type="ECO:0000256" key="3">
    <source>
        <dbReference type="ARBA" id="ARBA00004906"/>
    </source>
</evidence>
<evidence type="ECO:0000256" key="7">
    <source>
        <dbReference type="ARBA" id="ARBA00022679"/>
    </source>
</evidence>
<keyword evidence="22" id="KW-1185">Reference proteome</keyword>
<feature type="domain" description="SAP" evidence="20">
    <location>
        <begin position="238"/>
        <end position="272"/>
    </location>
</feature>
<evidence type="ECO:0000256" key="9">
    <source>
        <dbReference type="ARBA" id="ARBA00022763"/>
    </source>
</evidence>
<dbReference type="GO" id="GO:0061630">
    <property type="term" value="F:ubiquitin protein ligase activity"/>
    <property type="evidence" value="ECO:0007669"/>
    <property type="project" value="UniProtKB-UniRule"/>
</dbReference>
<dbReference type="InterPro" id="IPR003034">
    <property type="entry name" value="SAP_dom"/>
</dbReference>
<dbReference type="PANTHER" id="PTHR14134">
    <property type="entry name" value="E3 UBIQUITIN-PROTEIN LIGASE RAD18"/>
    <property type="match status" value="1"/>
</dbReference>
<evidence type="ECO:0000256" key="2">
    <source>
        <dbReference type="ARBA" id="ARBA00004123"/>
    </source>
</evidence>
<evidence type="ECO:0000256" key="4">
    <source>
        <dbReference type="ARBA" id="ARBA00009506"/>
    </source>
</evidence>
<comment type="pathway">
    <text evidence="3 17">Protein modification; protein ubiquitination.</text>
</comment>
<dbReference type="Proteomes" id="UP001296104">
    <property type="component" value="Unassembled WGS sequence"/>
</dbReference>
<dbReference type="SUPFAM" id="SSF57850">
    <property type="entry name" value="RING/U-box"/>
    <property type="match status" value="1"/>
</dbReference>
<dbReference type="GO" id="GO:0006301">
    <property type="term" value="P:DNA damage tolerance"/>
    <property type="evidence" value="ECO:0007669"/>
    <property type="project" value="InterPro"/>
</dbReference>
<comment type="function">
    <text evidence="17">E3 RING-finger protein, member of the UBC2/RAD6 epistasis group. Associates to the E2 ubiquitin conjugating enzyme UBC2/RAD6 to form the UBC2-RAD18 ubiquitin ligase complex involved in postreplicative repair (PRR) of damaged DNA.</text>
</comment>
<accession>A0AAI8YVW4</accession>
<dbReference type="FunFam" id="3.30.40.10:FF:000172">
    <property type="entry name" value="E3 ubiquitin-protein ligase RAD18"/>
    <property type="match status" value="1"/>
</dbReference>
<evidence type="ECO:0000256" key="11">
    <source>
        <dbReference type="ARBA" id="ARBA00022786"/>
    </source>
</evidence>
<comment type="catalytic activity">
    <reaction evidence="1 17">
        <text>S-ubiquitinyl-[E2 ubiquitin-conjugating enzyme]-L-cysteine + [acceptor protein]-L-lysine = [E2 ubiquitin-conjugating enzyme]-L-cysteine + N(6)-ubiquitinyl-[acceptor protein]-L-lysine.</text>
        <dbReference type="EC" id="2.3.2.27"/>
    </reaction>
</comment>
<organism evidence="21 22">
    <name type="scientific">Lecanosticta acicola</name>
    <dbReference type="NCBI Taxonomy" id="111012"/>
    <lineage>
        <taxon>Eukaryota</taxon>
        <taxon>Fungi</taxon>
        <taxon>Dikarya</taxon>
        <taxon>Ascomycota</taxon>
        <taxon>Pezizomycotina</taxon>
        <taxon>Dothideomycetes</taxon>
        <taxon>Dothideomycetidae</taxon>
        <taxon>Mycosphaerellales</taxon>
        <taxon>Mycosphaerellaceae</taxon>
        <taxon>Lecanosticta</taxon>
    </lineage>
</organism>
<proteinExistence type="inferred from homology"/>
<dbReference type="AlphaFoldDB" id="A0AAI8YVW4"/>
<dbReference type="Pfam" id="PF13923">
    <property type="entry name" value="zf-C3HC4_2"/>
    <property type="match status" value="1"/>
</dbReference>
<dbReference type="PROSITE" id="PS50800">
    <property type="entry name" value="SAP"/>
    <property type="match status" value="1"/>
</dbReference>
<dbReference type="GO" id="GO:0005634">
    <property type="term" value="C:nucleus"/>
    <property type="evidence" value="ECO:0007669"/>
    <property type="project" value="UniProtKB-SubCell"/>
</dbReference>
<keyword evidence="10 16" id="KW-0863">Zinc-finger</keyword>
<evidence type="ECO:0000313" key="21">
    <source>
        <dbReference type="EMBL" id="CAK3932232.1"/>
    </source>
</evidence>
<protein>
    <recommendedName>
        <fullName evidence="6 17">Postreplication repair E3 ubiquitin-protein ligase RAD18</fullName>
        <ecNumber evidence="5 17">2.3.2.27</ecNumber>
    </recommendedName>
    <alternativeName>
        <fullName evidence="17">RING-type E3 ubiquitin transferase RAD18</fullName>
    </alternativeName>
</protein>
<sequence length="563" mass="62517">MDAAYDVPDSTDWLHTPLKDFASLENALHCQICKEFYDTPMITTCNHTFCSKCIRTSLSADGKCPACRTADQASKLRSNWALQEVVSNFLAARPAALVLARKAQEETDTLKRPGKRKRATVPNSSDAADESSSGRTLRSKSRRIAASQESQPEPIEIEDSEPEDDEEPELDDGRVACPLGCGKRMKEEEVFNHLDRCEDEKKQASKGKSRPPLNGFAKSKPPSSQTARPQDRTNELNYSMMKETALAKKLKEIGVPNWGSKQLMISRHKEWVNIWNANCDSTRPRTKRELLHDLDTWERTQGGRAPVANGFSSTIMRKDFDQGAYAKRHQDDFSRLIADARRKKNNPAVENKQSQEDDDHESMKPETEEGNDKSSFFINADGVTGRRPSNGYSPPSLKHSDSGDPKPYEDNPEAISSIRRKVEAINRGEQITPVVNRGFEIPSAGIESRGSPPSDTKDFARSPQEESHEPPSMFNERIMPAQESFPSQRRSESTRVAGSASPGDAKATLRRGSSRDEHLAHENTGSPCDLPSHLLDDTKKVPMFAVPSQPVRDIDGGEGSGTP</sequence>
<dbReference type="InterPro" id="IPR017907">
    <property type="entry name" value="Znf_RING_CS"/>
</dbReference>
<feature type="compositionally biased region" description="Basic and acidic residues" evidence="18">
    <location>
        <begin position="398"/>
        <end position="409"/>
    </location>
</feature>
<keyword evidence="12 17" id="KW-0862">Zinc</keyword>
<evidence type="ECO:0000256" key="1">
    <source>
        <dbReference type="ARBA" id="ARBA00000900"/>
    </source>
</evidence>
<dbReference type="GO" id="GO:0097505">
    <property type="term" value="C:Rad6-Rad18 complex"/>
    <property type="evidence" value="ECO:0007669"/>
    <property type="project" value="TreeGrafter"/>
</dbReference>
<feature type="compositionally biased region" description="Basic and acidic residues" evidence="18">
    <location>
        <begin position="361"/>
        <end position="372"/>
    </location>
</feature>
<keyword evidence="14 17" id="KW-0234">DNA repair</keyword>
<name>A0AAI8YVW4_9PEZI</name>
<evidence type="ECO:0000256" key="5">
    <source>
        <dbReference type="ARBA" id="ARBA00012483"/>
    </source>
</evidence>
<keyword evidence="21" id="KW-0436">Ligase</keyword>
<dbReference type="GO" id="GO:0006513">
    <property type="term" value="P:protein monoubiquitination"/>
    <property type="evidence" value="ECO:0007669"/>
    <property type="project" value="InterPro"/>
</dbReference>
<dbReference type="EMBL" id="CAVMBE010000013">
    <property type="protein sequence ID" value="CAK3932232.1"/>
    <property type="molecule type" value="Genomic_DNA"/>
</dbReference>
<feature type="compositionally biased region" description="Basic and acidic residues" evidence="18">
    <location>
        <begin position="455"/>
        <end position="469"/>
    </location>
</feature>
<evidence type="ECO:0000256" key="16">
    <source>
        <dbReference type="PROSITE-ProRule" id="PRU00175"/>
    </source>
</evidence>
<feature type="compositionally biased region" description="Acidic residues" evidence="18">
    <location>
        <begin position="155"/>
        <end position="170"/>
    </location>
</feature>
<dbReference type="InterPro" id="IPR001841">
    <property type="entry name" value="Znf_RING"/>
</dbReference>
<dbReference type="GO" id="GO:0006281">
    <property type="term" value="P:DNA repair"/>
    <property type="evidence" value="ECO:0007669"/>
    <property type="project" value="UniProtKB-KW"/>
</dbReference>
<evidence type="ECO:0000256" key="18">
    <source>
        <dbReference type="SAM" id="MobiDB-lite"/>
    </source>
</evidence>
<dbReference type="GO" id="GO:0003697">
    <property type="term" value="F:single-stranded DNA binding"/>
    <property type="evidence" value="ECO:0007669"/>
    <property type="project" value="UniProtKB-UniRule"/>
</dbReference>
<dbReference type="InterPro" id="IPR013083">
    <property type="entry name" value="Znf_RING/FYVE/PHD"/>
</dbReference>
<feature type="region of interest" description="Disordered" evidence="18">
    <location>
        <begin position="340"/>
        <end position="535"/>
    </location>
</feature>
<evidence type="ECO:0000313" key="22">
    <source>
        <dbReference type="Proteomes" id="UP001296104"/>
    </source>
</evidence>
<evidence type="ECO:0000256" key="17">
    <source>
        <dbReference type="RuleBase" id="RU368093"/>
    </source>
</evidence>
<dbReference type="GO" id="GO:0016874">
    <property type="term" value="F:ligase activity"/>
    <property type="evidence" value="ECO:0007669"/>
    <property type="project" value="UniProtKB-KW"/>
</dbReference>
<evidence type="ECO:0000256" key="14">
    <source>
        <dbReference type="ARBA" id="ARBA00023204"/>
    </source>
</evidence>
<feature type="domain" description="RING-type" evidence="19">
    <location>
        <begin position="30"/>
        <end position="68"/>
    </location>
</feature>
<evidence type="ECO:0000259" key="19">
    <source>
        <dbReference type="PROSITE" id="PS50089"/>
    </source>
</evidence>
<dbReference type="Gene3D" id="3.30.40.10">
    <property type="entry name" value="Zinc/RING finger domain, C3HC4 (zinc finger)"/>
    <property type="match status" value="1"/>
</dbReference>